<evidence type="ECO:0000313" key="3">
    <source>
        <dbReference type="Proteomes" id="UP000217507"/>
    </source>
</evidence>
<dbReference type="CDD" id="cd00761">
    <property type="entry name" value="Glyco_tranf_GTA_type"/>
    <property type="match status" value="1"/>
</dbReference>
<dbReference type="Gene3D" id="3.90.550.10">
    <property type="entry name" value="Spore Coat Polysaccharide Biosynthesis Protein SpsA, Chain A"/>
    <property type="match status" value="1"/>
</dbReference>
<accession>A0A1Z4KGA9</accession>
<dbReference type="EMBL" id="AP018216">
    <property type="protein sequence ID" value="BAY67913.1"/>
    <property type="molecule type" value="Genomic_DNA"/>
</dbReference>
<proteinExistence type="predicted"/>
<keyword evidence="2" id="KW-0808">Transferase</keyword>
<dbReference type="PANTHER" id="PTHR22916">
    <property type="entry name" value="GLYCOSYLTRANSFERASE"/>
    <property type="match status" value="1"/>
</dbReference>
<dbReference type="InterPro" id="IPR001173">
    <property type="entry name" value="Glyco_trans_2-like"/>
</dbReference>
<dbReference type="InterPro" id="IPR029044">
    <property type="entry name" value="Nucleotide-diphossugar_trans"/>
</dbReference>
<dbReference type="Proteomes" id="UP000217507">
    <property type="component" value="Chromosome"/>
</dbReference>
<protein>
    <submittedName>
        <fullName evidence="2">Glucosyltransferase</fullName>
    </submittedName>
</protein>
<sequence length="343" mass="39785">MNLSVIIPVYNSESSVAETLRSVLAQTYRDLEIIIVDDGSTDKSIDICKQFQDERIRIIHQQNRGLAGARNTGIRQARGEYLAFVDSDDLWLPEKLAKHLEHFERSPEVGVSFSRSSLIDDQGKPLGIYQMPKLTDITPEYLFCRNPISNGSSVVIRRAVLDTIKFQENLYGEVEDFYFDDSFRQSEDIECWLRIALQTTWKIEGIPEALTLYRVNMGGLSANVLKQYESWERILVKTQAYNPEFIERWGNRAKAYQLRYLARRATRGRSPAMAVNLLHQAVKLHWRILIEEPHRTFISFVAAYLLWILPQFAYQPLERLVMQITGNSQEKRIQKEQILKPSI</sequence>
<dbReference type="GO" id="GO:0016758">
    <property type="term" value="F:hexosyltransferase activity"/>
    <property type="evidence" value="ECO:0007669"/>
    <property type="project" value="UniProtKB-ARBA"/>
</dbReference>
<dbReference type="Pfam" id="PF00535">
    <property type="entry name" value="Glycos_transf_2"/>
    <property type="match status" value="1"/>
</dbReference>
<name>A0A1Z4KGA9_ANAVA</name>
<dbReference type="AlphaFoldDB" id="A0A1Z4KGA9"/>
<evidence type="ECO:0000313" key="2">
    <source>
        <dbReference type="EMBL" id="BAY67913.1"/>
    </source>
</evidence>
<reference evidence="2 3" key="1">
    <citation type="submission" date="2017-06" db="EMBL/GenBank/DDBJ databases">
        <title>Genome sequencing of cyanobaciteial culture collection at National Institute for Environmental Studies (NIES).</title>
        <authorList>
            <person name="Hirose Y."/>
            <person name="Shimura Y."/>
            <person name="Fujisawa T."/>
            <person name="Nakamura Y."/>
            <person name="Kawachi M."/>
        </authorList>
    </citation>
    <scope>NUCLEOTIDE SEQUENCE [LARGE SCALE GENOMIC DNA]</scope>
    <source>
        <strain evidence="2 3">NIES-23</strain>
    </source>
</reference>
<organism evidence="2 3">
    <name type="scientific">Trichormus variabilis NIES-23</name>
    <dbReference type="NCBI Taxonomy" id="1973479"/>
    <lineage>
        <taxon>Bacteria</taxon>
        <taxon>Bacillati</taxon>
        <taxon>Cyanobacteriota</taxon>
        <taxon>Cyanophyceae</taxon>
        <taxon>Nostocales</taxon>
        <taxon>Nostocaceae</taxon>
        <taxon>Trichormus</taxon>
    </lineage>
</organism>
<gene>
    <name evidence="2" type="ORF">NIES23_06950</name>
</gene>
<dbReference type="SUPFAM" id="SSF53448">
    <property type="entry name" value="Nucleotide-diphospho-sugar transferases"/>
    <property type="match status" value="1"/>
</dbReference>
<feature type="domain" description="Glycosyltransferase 2-like" evidence="1">
    <location>
        <begin position="4"/>
        <end position="162"/>
    </location>
</feature>
<dbReference type="PANTHER" id="PTHR22916:SF3">
    <property type="entry name" value="UDP-GLCNAC:BETAGAL BETA-1,3-N-ACETYLGLUCOSAMINYLTRANSFERASE-LIKE PROTEIN 1"/>
    <property type="match status" value="1"/>
</dbReference>
<evidence type="ECO:0000259" key="1">
    <source>
        <dbReference type="Pfam" id="PF00535"/>
    </source>
</evidence>